<evidence type="ECO:0000313" key="7">
    <source>
        <dbReference type="EMBL" id="CAK6978372.1"/>
    </source>
</evidence>
<evidence type="ECO:0000313" key="8">
    <source>
        <dbReference type="Proteomes" id="UP001314229"/>
    </source>
</evidence>
<dbReference type="GO" id="GO:0046983">
    <property type="term" value="F:protein dimerization activity"/>
    <property type="evidence" value="ECO:0007669"/>
    <property type="project" value="InterPro"/>
</dbReference>
<keyword evidence="5" id="KW-0539">Nucleus</keyword>
<keyword evidence="4" id="KW-0804">Transcription</keyword>
<dbReference type="GO" id="GO:0030154">
    <property type="term" value="P:cell differentiation"/>
    <property type="evidence" value="ECO:0007669"/>
    <property type="project" value="TreeGrafter"/>
</dbReference>
<comment type="subcellular location">
    <subcellularLocation>
        <location evidence="1">Nucleus</location>
    </subcellularLocation>
</comment>
<evidence type="ECO:0000256" key="1">
    <source>
        <dbReference type="ARBA" id="ARBA00004123"/>
    </source>
</evidence>
<dbReference type="EMBL" id="CAWUFR010000479">
    <property type="protein sequence ID" value="CAK6978372.1"/>
    <property type="molecule type" value="Genomic_DNA"/>
</dbReference>
<dbReference type="InterPro" id="IPR026052">
    <property type="entry name" value="DNA-bd_prot-inh"/>
</dbReference>
<dbReference type="GO" id="GO:0032922">
    <property type="term" value="P:circadian regulation of gene expression"/>
    <property type="evidence" value="ECO:0007669"/>
    <property type="project" value="TreeGrafter"/>
</dbReference>
<dbReference type="GO" id="GO:0005737">
    <property type="term" value="C:cytoplasm"/>
    <property type="evidence" value="ECO:0007669"/>
    <property type="project" value="InterPro"/>
</dbReference>
<dbReference type="PANTHER" id="PTHR11723">
    <property type="entry name" value="DNA-BINDING PROTEIN INHIBITOR"/>
    <property type="match status" value="1"/>
</dbReference>
<dbReference type="Gene3D" id="4.10.280.10">
    <property type="entry name" value="Helix-loop-helix DNA-binding domain"/>
    <property type="match status" value="1"/>
</dbReference>
<feature type="domain" description="BHLH" evidence="6">
    <location>
        <begin position="20"/>
        <end position="72"/>
    </location>
</feature>
<reference evidence="7 8" key="1">
    <citation type="submission" date="2024-01" db="EMBL/GenBank/DDBJ databases">
        <authorList>
            <person name="Alioto T."/>
            <person name="Alioto T."/>
            <person name="Gomez Garrido J."/>
        </authorList>
    </citation>
    <scope>NUCLEOTIDE SEQUENCE [LARGE SCALE GENOMIC DNA]</scope>
</reference>
<dbReference type="SUPFAM" id="SSF47459">
    <property type="entry name" value="HLH, helix-loop-helix DNA-binding domain"/>
    <property type="match status" value="1"/>
</dbReference>
<protein>
    <submittedName>
        <fullName evidence="7">DNA-binding protein inhibitor ID-2-like</fullName>
    </submittedName>
</protein>
<dbReference type="AlphaFoldDB" id="A0AAV1Q1Q8"/>
<dbReference type="GO" id="GO:0000122">
    <property type="term" value="P:negative regulation of transcription by RNA polymerase II"/>
    <property type="evidence" value="ECO:0007669"/>
    <property type="project" value="InterPro"/>
</dbReference>
<evidence type="ECO:0000256" key="4">
    <source>
        <dbReference type="ARBA" id="ARBA00023163"/>
    </source>
</evidence>
<keyword evidence="8" id="KW-1185">Reference proteome</keyword>
<accession>A0AAV1Q1Q8</accession>
<dbReference type="PANTHER" id="PTHR11723:SF17">
    <property type="entry name" value="PROTEIN EXTRA-MACROCHAETAE"/>
    <property type="match status" value="1"/>
</dbReference>
<proteinExistence type="predicted"/>
<dbReference type="PROSITE" id="PS50888">
    <property type="entry name" value="BHLH"/>
    <property type="match status" value="1"/>
</dbReference>
<keyword evidence="2" id="KW-0678">Repressor</keyword>
<comment type="caution">
    <text evidence="7">The sequence shown here is derived from an EMBL/GenBank/DDBJ whole genome shotgun (WGS) entry which is preliminary data.</text>
</comment>
<dbReference type="Pfam" id="PF00010">
    <property type="entry name" value="HLH"/>
    <property type="match status" value="1"/>
</dbReference>
<dbReference type="InterPro" id="IPR036638">
    <property type="entry name" value="HLH_DNA-bd_sf"/>
</dbReference>
<name>A0AAV1Q1Q8_SCOSC</name>
<evidence type="ECO:0000256" key="5">
    <source>
        <dbReference type="ARBA" id="ARBA00023242"/>
    </source>
</evidence>
<keyword evidence="3" id="KW-0805">Transcription regulation</keyword>
<dbReference type="InterPro" id="IPR011598">
    <property type="entry name" value="bHLH_dom"/>
</dbReference>
<evidence type="ECO:0000259" key="6">
    <source>
        <dbReference type="PROSITE" id="PS50888"/>
    </source>
</evidence>
<organism evidence="7 8">
    <name type="scientific">Scomber scombrus</name>
    <name type="common">Atlantic mackerel</name>
    <name type="synonym">Scomber vernalis</name>
    <dbReference type="NCBI Taxonomy" id="13677"/>
    <lineage>
        <taxon>Eukaryota</taxon>
        <taxon>Metazoa</taxon>
        <taxon>Chordata</taxon>
        <taxon>Craniata</taxon>
        <taxon>Vertebrata</taxon>
        <taxon>Euteleostomi</taxon>
        <taxon>Actinopterygii</taxon>
        <taxon>Neopterygii</taxon>
        <taxon>Teleostei</taxon>
        <taxon>Neoteleostei</taxon>
        <taxon>Acanthomorphata</taxon>
        <taxon>Pelagiaria</taxon>
        <taxon>Scombriformes</taxon>
        <taxon>Scombridae</taxon>
        <taxon>Scomber</taxon>
    </lineage>
</organism>
<dbReference type="GO" id="GO:0005634">
    <property type="term" value="C:nucleus"/>
    <property type="evidence" value="ECO:0007669"/>
    <property type="project" value="UniProtKB-SubCell"/>
</dbReference>
<dbReference type="Proteomes" id="UP001314229">
    <property type="component" value="Unassembled WGS sequence"/>
</dbReference>
<gene>
    <name evidence="7" type="ORF">FSCOSCO3_A012539</name>
</gene>
<evidence type="ECO:0000256" key="2">
    <source>
        <dbReference type="ARBA" id="ARBA00022491"/>
    </source>
</evidence>
<evidence type="ECO:0000256" key="3">
    <source>
        <dbReference type="ARBA" id="ARBA00023015"/>
    </source>
</evidence>
<sequence length="140" mass="15714">MRAASPAPRAGRCASFPQNKTRAVQRRIPVLLLQDMGLCYRLLGQLVPGLPAGRTASRVEILQRVIDYILDLQTELEATCPAAACGEQRGEELHCDRQQLHLHRPHSSQSPGTNIHTCRQEQTAVFPAVRPRIHRLRVRL</sequence>